<feature type="non-terminal residue" evidence="1">
    <location>
        <position position="108"/>
    </location>
</feature>
<feature type="non-terminal residue" evidence="1">
    <location>
        <position position="1"/>
    </location>
</feature>
<evidence type="ECO:0000313" key="2">
    <source>
        <dbReference type="Proteomes" id="UP000053283"/>
    </source>
</evidence>
<dbReference type="AlphaFoldDB" id="A0A091VAG1"/>
<organism evidence="1 2">
    <name type="scientific">Nipponia nippon</name>
    <name type="common">Crested ibis</name>
    <name type="synonym">Ibis nippon</name>
    <dbReference type="NCBI Taxonomy" id="128390"/>
    <lineage>
        <taxon>Eukaryota</taxon>
        <taxon>Metazoa</taxon>
        <taxon>Chordata</taxon>
        <taxon>Craniata</taxon>
        <taxon>Vertebrata</taxon>
        <taxon>Euteleostomi</taxon>
        <taxon>Archelosauria</taxon>
        <taxon>Archosauria</taxon>
        <taxon>Dinosauria</taxon>
        <taxon>Saurischia</taxon>
        <taxon>Theropoda</taxon>
        <taxon>Coelurosauria</taxon>
        <taxon>Aves</taxon>
        <taxon>Neognathae</taxon>
        <taxon>Neoaves</taxon>
        <taxon>Aequornithes</taxon>
        <taxon>Pelecaniformes</taxon>
        <taxon>Threskiornithidae</taxon>
        <taxon>Nipponia</taxon>
    </lineage>
</organism>
<sequence length="108" mass="11574">KDLILDDSLQDLELIQPSVLNVLQCKVLPGTQEGMGWTQPGLLITVSLIHTCIQTGESSKGWDSTGCFLQSFNSASAAVKINTAPGSDCVFQRCPVESSLTLFNSLIC</sequence>
<evidence type="ECO:0000313" key="1">
    <source>
        <dbReference type="EMBL" id="KFR00104.1"/>
    </source>
</evidence>
<gene>
    <name evidence="1" type="ORF">Y956_03927</name>
</gene>
<protein>
    <submittedName>
        <fullName evidence="1">Uncharacterized protein</fullName>
    </submittedName>
</protein>
<proteinExistence type="predicted"/>
<dbReference type="EMBL" id="KL410831">
    <property type="protein sequence ID" value="KFR00104.1"/>
    <property type="molecule type" value="Genomic_DNA"/>
</dbReference>
<reference evidence="1 2" key="1">
    <citation type="submission" date="2014-04" db="EMBL/GenBank/DDBJ databases">
        <title>Genome evolution of avian class.</title>
        <authorList>
            <person name="Zhang G."/>
            <person name="Li C."/>
        </authorList>
    </citation>
    <scope>NUCLEOTIDE SEQUENCE [LARGE SCALE GENOMIC DNA]</scope>
    <source>
        <strain evidence="1">BGI_Y956</strain>
    </source>
</reference>
<keyword evidence="2" id="KW-1185">Reference proteome</keyword>
<dbReference type="Proteomes" id="UP000053283">
    <property type="component" value="Unassembled WGS sequence"/>
</dbReference>
<name>A0A091VAG1_NIPNI</name>
<accession>A0A091VAG1</accession>